<dbReference type="EMBL" id="JAQJAC010000002">
    <property type="protein sequence ID" value="KAJ5596574.1"/>
    <property type="molecule type" value="Genomic_DNA"/>
</dbReference>
<comment type="caution">
    <text evidence="2">The sequence shown here is derived from an EMBL/GenBank/DDBJ whole genome shotgun (WGS) entry which is preliminary data.</text>
</comment>
<name>A0AAD6GZY7_9EURO</name>
<feature type="region of interest" description="Disordered" evidence="1">
    <location>
        <begin position="68"/>
        <end position="87"/>
    </location>
</feature>
<sequence length="179" mass="20785">MLTGKFLLSHHDFLHVSHLSFRLSTVIVRCRTPIHDALILINQSGILGKLSVARYNRLKELHPDFQYLHKPTDRQGPPPKNGRHPMSNSTFGFWLPHGLGQDPGLKEMLFQQSLDRGAAIETAFTQMEHMRWRVFSITLRWVDLDDRNIDILAAEEEWDEEIEDQEDDDSDTDFDGMFD</sequence>
<reference evidence="2 3" key="1">
    <citation type="journal article" date="2023" name="IMA Fungus">
        <title>Comparative genomic study of the Penicillium genus elucidates a diverse pangenome and 15 lateral gene transfer events.</title>
        <authorList>
            <person name="Petersen C."/>
            <person name="Sorensen T."/>
            <person name="Nielsen M.R."/>
            <person name="Sondergaard T.E."/>
            <person name="Sorensen J.L."/>
            <person name="Fitzpatrick D.A."/>
            <person name="Frisvad J.C."/>
            <person name="Nielsen K.L."/>
        </authorList>
    </citation>
    <scope>NUCLEOTIDE SEQUENCE [LARGE SCALE GENOMIC DNA]</scope>
    <source>
        <strain evidence="2 3">IBT 29057</strain>
    </source>
</reference>
<evidence type="ECO:0000313" key="3">
    <source>
        <dbReference type="Proteomes" id="UP001216150"/>
    </source>
</evidence>
<dbReference type="AlphaFoldDB" id="A0AAD6GZY7"/>
<accession>A0AAD6GZY7</accession>
<protein>
    <submittedName>
        <fullName evidence="2">Uncharacterized protein</fullName>
    </submittedName>
</protein>
<proteinExistence type="predicted"/>
<feature type="region of interest" description="Disordered" evidence="1">
    <location>
        <begin position="155"/>
        <end position="179"/>
    </location>
</feature>
<evidence type="ECO:0000256" key="1">
    <source>
        <dbReference type="SAM" id="MobiDB-lite"/>
    </source>
</evidence>
<organism evidence="2 3">
    <name type="scientific">Penicillium hetheringtonii</name>
    <dbReference type="NCBI Taxonomy" id="911720"/>
    <lineage>
        <taxon>Eukaryota</taxon>
        <taxon>Fungi</taxon>
        <taxon>Dikarya</taxon>
        <taxon>Ascomycota</taxon>
        <taxon>Pezizomycotina</taxon>
        <taxon>Eurotiomycetes</taxon>
        <taxon>Eurotiomycetidae</taxon>
        <taxon>Eurotiales</taxon>
        <taxon>Aspergillaceae</taxon>
        <taxon>Penicillium</taxon>
    </lineage>
</organism>
<dbReference type="Proteomes" id="UP001216150">
    <property type="component" value="Unassembled WGS sequence"/>
</dbReference>
<evidence type="ECO:0000313" key="2">
    <source>
        <dbReference type="EMBL" id="KAJ5596574.1"/>
    </source>
</evidence>
<gene>
    <name evidence="2" type="ORF">N7450_003032</name>
</gene>
<keyword evidence="3" id="KW-1185">Reference proteome</keyword>